<keyword evidence="1" id="KW-0732">Signal</keyword>
<feature type="domain" description="Creatinase N-terminal" evidence="3">
    <location>
        <begin position="69"/>
        <end position="203"/>
    </location>
</feature>
<dbReference type="Proteomes" id="UP000324996">
    <property type="component" value="Unassembled WGS sequence"/>
</dbReference>
<dbReference type="InterPro" id="IPR006311">
    <property type="entry name" value="TAT_signal"/>
</dbReference>
<dbReference type="Pfam" id="PF00557">
    <property type="entry name" value="Peptidase_M24"/>
    <property type="match status" value="1"/>
</dbReference>
<dbReference type="EMBL" id="BKCN01000024">
    <property type="protein sequence ID" value="GER05412.1"/>
    <property type="molecule type" value="Genomic_DNA"/>
</dbReference>
<dbReference type="InterPro" id="IPR000587">
    <property type="entry name" value="Creatinase_N"/>
</dbReference>
<feature type="domain" description="Peptidase M24" evidence="2">
    <location>
        <begin position="211"/>
        <end position="415"/>
    </location>
</feature>
<protein>
    <submittedName>
        <fullName evidence="4">Metallopeptidase</fullName>
    </submittedName>
</protein>
<feature type="chain" id="PRO_5022733447" evidence="1">
    <location>
        <begin position="34"/>
        <end position="435"/>
    </location>
</feature>
<dbReference type="AlphaFoldDB" id="A0A5A7NAY6"/>
<dbReference type="Gene3D" id="3.90.230.10">
    <property type="entry name" value="Creatinase/methionine aminopeptidase superfamily"/>
    <property type="match status" value="1"/>
</dbReference>
<comment type="caution">
    <text evidence="4">The sequence shown here is derived from an EMBL/GenBank/DDBJ whole genome shotgun (WGS) entry which is preliminary data.</text>
</comment>
<dbReference type="SUPFAM" id="SSF55920">
    <property type="entry name" value="Creatinase/aminopeptidase"/>
    <property type="match status" value="1"/>
</dbReference>
<dbReference type="SUPFAM" id="SSF53092">
    <property type="entry name" value="Creatinase/prolidase N-terminal domain"/>
    <property type="match status" value="1"/>
</dbReference>
<dbReference type="InterPro" id="IPR050659">
    <property type="entry name" value="Peptidase_M24B"/>
</dbReference>
<dbReference type="InterPro" id="IPR029149">
    <property type="entry name" value="Creatin/AminoP/Spt16_N"/>
</dbReference>
<evidence type="ECO:0000313" key="4">
    <source>
        <dbReference type="EMBL" id="GER05412.1"/>
    </source>
</evidence>
<dbReference type="InterPro" id="IPR036005">
    <property type="entry name" value="Creatinase/aminopeptidase-like"/>
</dbReference>
<proteinExistence type="predicted"/>
<name>A0A5A7NAY6_9PROT</name>
<dbReference type="PANTHER" id="PTHR46112:SF3">
    <property type="entry name" value="AMINOPEPTIDASE YPDF"/>
    <property type="match status" value="1"/>
</dbReference>
<accession>A0A5A7NAY6</accession>
<dbReference type="PANTHER" id="PTHR46112">
    <property type="entry name" value="AMINOPEPTIDASE"/>
    <property type="match status" value="1"/>
</dbReference>
<dbReference type="PROSITE" id="PS51318">
    <property type="entry name" value="TAT"/>
    <property type="match status" value="1"/>
</dbReference>
<feature type="signal peptide" evidence="1">
    <location>
        <begin position="1"/>
        <end position="33"/>
    </location>
</feature>
<dbReference type="Pfam" id="PF01321">
    <property type="entry name" value="Creatinase_N"/>
    <property type="match status" value="1"/>
</dbReference>
<gene>
    <name evidence="4" type="ORF">JCM17846_30940</name>
</gene>
<evidence type="ECO:0000259" key="3">
    <source>
        <dbReference type="Pfam" id="PF01321"/>
    </source>
</evidence>
<evidence type="ECO:0000259" key="2">
    <source>
        <dbReference type="Pfam" id="PF00557"/>
    </source>
</evidence>
<reference evidence="4 5" key="1">
    <citation type="submission" date="2019-09" db="EMBL/GenBank/DDBJ databases">
        <title>NBRP : Genome information of microbial organism related human and environment.</title>
        <authorList>
            <person name="Hattori M."/>
            <person name="Oshima K."/>
            <person name="Inaba H."/>
            <person name="Suda W."/>
            <person name="Sakamoto M."/>
            <person name="Iino T."/>
            <person name="Kitahara M."/>
            <person name="Oshida Y."/>
            <person name="Iida T."/>
            <person name="Kudo T."/>
            <person name="Itoh T."/>
            <person name="Ohkuma M."/>
        </authorList>
    </citation>
    <scope>NUCLEOTIDE SEQUENCE [LARGE SCALE GENOMIC DNA]</scope>
    <source>
        <strain evidence="4 5">Q-1</strain>
    </source>
</reference>
<keyword evidence="5" id="KW-1185">Reference proteome</keyword>
<organism evidence="4 5">
    <name type="scientific">Iodidimonas nitroreducens</name>
    <dbReference type="NCBI Taxonomy" id="1236968"/>
    <lineage>
        <taxon>Bacteria</taxon>
        <taxon>Pseudomonadati</taxon>
        <taxon>Pseudomonadota</taxon>
        <taxon>Alphaproteobacteria</taxon>
        <taxon>Iodidimonadales</taxon>
        <taxon>Iodidimonadaceae</taxon>
        <taxon>Iodidimonas</taxon>
    </lineage>
</organism>
<evidence type="ECO:0000313" key="5">
    <source>
        <dbReference type="Proteomes" id="UP000324996"/>
    </source>
</evidence>
<evidence type="ECO:0000256" key="1">
    <source>
        <dbReference type="SAM" id="SignalP"/>
    </source>
</evidence>
<dbReference type="InterPro" id="IPR000994">
    <property type="entry name" value="Pept_M24"/>
</dbReference>
<sequence>MMSKAMQKRDFLKASALAMMAPILAPVLSRSFAAPKSAWAQSGAKGDWGDLPDLAARARPISASDYAARINKAQKLMRDAELSALVLEPGSSLVYFTGLHLWRSERFHGAVIPADGDIALISPAFEEASLREKMATDIDVRVWDEHENPFQLVHGILQDRKAPAGPIGIEATVRHFIADGIKGSGPERGIAPAHSVVTGCRAIKSAAEIALMQIANEITLAAYRATVPRLEAGMQPADFSRMMNEATKAMGGTPLFSMALFGPASAFPHGSSAPQILADGDIVLMDCGCAVEGYQSDISRTIVFGTPSKRQRQIWAIKKEAQLAAFAAARPGVPCEKVDEAARAIIEKHGFGPGYAVPGLPHRTGHGIGLDGHESPNFVKGESTLIAPGMCFSDEPGIYIPGEFGVRLEDCLWIGEDGPHWFTEPAASIDNPLNL</sequence>
<dbReference type="Gene3D" id="3.40.350.10">
    <property type="entry name" value="Creatinase/prolidase N-terminal domain"/>
    <property type="match status" value="1"/>
</dbReference>